<evidence type="ECO:0000256" key="3">
    <source>
        <dbReference type="ARBA" id="ARBA00022857"/>
    </source>
</evidence>
<keyword evidence="3 6" id="KW-0521">NADP</keyword>
<dbReference type="PANTHER" id="PTHR31873">
    <property type="entry name" value="L-ASPARTATE DEHYDROGENASE-RELATED"/>
    <property type="match status" value="1"/>
</dbReference>
<proteinExistence type="inferred from homology"/>
<dbReference type="SUPFAM" id="SSF55347">
    <property type="entry name" value="Glyceraldehyde-3-phosphate dehydrogenase-like, C-terminal domain"/>
    <property type="match status" value="1"/>
</dbReference>
<organism evidence="9 10">
    <name type="scientific">Marseilla massiliensis</name>
    <dbReference type="NCBI Taxonomy" id="1841864"/>
    <lineage>
        <taxon>Bacteria</taxon>
        <taxon>Pseudomonadati</taxon>
        <taxon>Bacteroidota</taxon>
        <taxon>Bacteroidia</taxon>
        <taxon>Bacteroidales</taxon>
        <taxon>Prevotellaceae</taxon>
        <taxon>Marseilla</taxon>
    </lineage>
</organism>
<evidence type="ECO:0000256" key="5">
    <source>
        <dbReference type="ARBA" id="ARBA00023027"/>
    </source>
</evidence>
<dbReference type="SUPFAM" id="SSF51735">
    <property type="entry name" value="NAD(P)-binding Rossmann-fold domains"/>
    <property type="match status" value="1"/>
</dbReference>
<dbReference type="GO" id="GO:0051287">
    <property type="term" value="F:NAD binding"/>
    <property type="evidence" value="ECO:0007669"/>
    <property type="project" value="UniProtKB-UniRule"/>
</dbReference>
<evidence type="ECO:0000313" key="9">
    <source>
        <dbReference type="EMBL" id="MBM6662954.1"/>
    </source>
</evidence>
<dbReference type="HAMAP" id="MF_01265">
    <property type="entry name" value="NadX"/>
    <property type="match status" value="1"/>
</dbReference>
<dbReference type="Gene3D" id="3.40.50.720">
    <property type="entry name" value="NAD(P)-binding Rossmann-like Domain"/>
    <property type="match status" value="1"/>
</dbReference>
<dbReference type="Pfam" id="PF01958">
    <property type="entry name" value="Asp_DH_C"/>
    <property type="match status" value="1"/>
</dbReference>
<comment type="similarity">
    <text evidence="1 6">Belongs to the L-aspartate dehydrogenase family.</text>
</comment>
<comment type="catalytic activity">
    <reaction evidence="6">
        <text>L-aspartate + NAD(+) + H2O = oxaloacetate + NH4(+) + NADH + H(+)</text>
        <dbReference type="Rhea" id="RHEA:11788"/>
        <dbReference type="ChEBI" id="CHEBI:15377"/>
        <dbReference type="ChEBI" id="CHEBI:15378"/>
        <dbReference type="ChEBI" id="CHEBI:16452"/>
        <dbReference type="ChEBI" id="CHEBI:28938"/>
        <dbReference type="ChEBI" id="CHEBI:29991"/>
        <dbReference type="ChEBI" id="CHEBI:57540"/>
        <dbReference type="ChEBI" id="CHEBI:57945"/>
        <dbReference type="EC" id="1.4.1.21"/>
    </reaction>
</comment>
<comment type="catalytic activity">
    <reaction evidence="6">
        <text>L-aspartate + NADP(+) + H2O = oxaloacetate + NH4(+) + NADPH + H(+)</text>
        <dbReference type="Rhea" id="RHEA:11784"/>
        <dbReference type="ChEBI" id="CHEBI:15377"/>
        <dbReference type="ChEBI" id="CHEBI:15378"/>
        <dbReference type="ChEBI" id="CHEBI:16452"/>
        <dbReference type="ChEBI" id="CHEBI:28938"/>
        <dbReference type="ChEBI" id="CHEBI:29991"/>
        <dbReference type="ChEBI" id="CHEBI:57783"/>
        <dbReference type="ChEBI" id="CHEBI:58349"/>
        <dbReference type="EC" id="1.4.1.21"/>
    </reaction>
</comment>
<sequence>MKTIAIAGCGKLGTIVARAAARGLLPDYKLIGVYSRTPEKARAAADELAAAGKDCRVAGTFDELLALRPDFIVEAASPKALRQWALPALSQGTSLVCLSIGAFADDAFYDEARRTAEAHGSRIYIVSGATGGFDVLQTATLMGGAEAEFFNEKGPDALRGTPVYDDSLQTEARTVFSGTAAEAIRLFPTKVNVTVAAARASVGPANLHVAMRSTPGFKGDTQRVEIRNSQVHAVVDVYSATAEIAAWSVVSTLRNIASPVVFV</sequence>
<evidence type="ECO:0000256" key="2">
    <source>
        <dbReference type="ARBA" id="ARBA00022642"/>
    </source>
</evidence>
<reference evidence="9 10" key="1">
    <citation type="journal article" date="2021" name="Sci. Rep.">
        <title>The distribution of antibiotic resistance genes in chicken gut microbiota commensals.</title>
        <authorList>
            <person name="Juricova H."/>
            <person name="Matiasovicova J."/>
            <person name="Kubasova T."/>
            <person name="Cejkova D."/>
            <person name="Rychlik I."/>
        </authorList>
    </citation>
    <scope>NUCLEOTIDE SEQUENCE [LARGE SCALE GENOMIC DNA]</scope>
    <source>
        <strain evidence="9 10">An819</strain>
    </source>
</reference>
<protein>
    <recommendedName>
        <fullName evidence="6">L-aspartate dehydrogenase</fullName>
        <ecNumber evidence="6">1.4.1.21</ecNumber>
    </recommendedName>
</protein>
<comment type="pathway">
    <text evidence="6">Cofactor biosynthesis; NAD(+) biosynthesis; iminoaspartate from L-aspartate (dehydrogenase route): step 1/1.</text>
</comment>
<dbReference type="PANTHER" id="PTHR31873:SF6">
    <property type="entry name" value="ASPARTATE DEHYDROGENASE DOMAIN-CONTAINING PROTEIN"/>
    <property type="match status" value="1"/>
</dbReference>
<feature type="domain" description="Aspartate/homoserine dehydrogenase NAD-binding" evidence="8">
    <location>
        <begin position="8"/>
        <end position="125"/>
    </location>
</feature>
<dbReference type="GO" id="GO:0009435">
    <property type="term" value="P:NAD+ biosynthetic process"/>
    <property type="evidence" value="ECO:0007669"/>
    <property type="project" value="UniProtKB-UniRule"/>
</dbReference>
<dbReference type="Pfam" id="PF03447">
    <property type="entry name" value="NAD_binding_3"/>
    <property type="match status" value="1"/>
</dbReference>
<evidence type="ECO:0000256" key="6">
    <source>
        <dbReference type="HAMAP-Rule" id="MF_01265"/>
    </source>
</evidence>
<dbReference type="InterPro" id="IPR002811">
    <property type="entry name" value="Asp_DH"/>
</dbReference>
<dbReference type="RefSeq" id="WP_205111903.1">
    <property type="nucleotide sequence ID" value="NZ_JACJJL010000036.1"/>
</dbReference>
<evidence type="ECO:0000256" key="1">
    <source>
        <dbReference type="ARBA" id="ARBA00008331"/>
    </source>
</evidence>
<feature type="binding site" evidence="6">
    <location>
        <position position="129"/>
    </location>
    <ligand>
        <name>NAD(+)</name>
        <dbReference type="ChEBI" id="CHEBI:57540"/>
    </ligand>
</feature>
<dbReference type="InterPro" id="IPR005106">
    <property type="entry name" value="Asp/hSer_DH_NAD-bd"/>
</dbReference>
<evidence type="ECO:0000256" key="4">
    <source>
        <dbReference type="ARBA" id="ARBA00023002"/>
    </source>
</evidence>
<comment type="caution">
    <text evidence="9">The sequence shown here is derived from an EMBL/GenBank/DDBJ whole genome shotgun (WGS) entry which is preliminary data.</text>
</comment>
<gene>
    <name evidence="6" type="primary">nadX</name>
    <name evidence="9" type="ORF">H6B30_14595</name>
</gene>
<dbReference type="InterPro" id="IPR036291">
    <property type="entry name" value="NAD(P)-bd_dom_sf"/>
</dbReference>
<keyword evidence="10" id="KW-1185">Reference proteome</keyword>
<dbReference type="GO" id="GO:0033735">
    <property type="term" value="F:aspartate dehydrogenase [NAD(P)+] activity"/>
    <property type="evidence" value="ECO:0007669"/>
    <property type="project" value="UniProtKB-EC"/>
</dbReference>
<evidence type="ECO:0000259" key="8">
    <source>
        <dbReference type="Pfam" id="PF03447"/>
    </source>
</evidence>
<dbReference type="EC" id="1.4.1.21" evidence="6"/>
<dbReference type="GO" id="GO:0016639">
    <property type="term" value="F:oxidoreductase activity, acting on the CH-NH2 group of donors, NAD or NADP as acceptor"/>
    <property type="evidence" value="ECO:0007669"/>
    <property type="project" value="UniProtKB-UniRule"/>
</dbReference>
<dbReference type="GO" id="GO:0050661">
    <property type="term" value="F:NADP binding"/>
    <property type="evidence" value="ECO:0007669"/>
    <property type="project" value="UniProtKB-UniRule"/>
</dbReference>
<keyword evidence="5 6" id="KW-0520">NAD</keyword>
<feature type="domain" description="Aspartate dehydrogenase" evidence="7">
    <location>
        <begin position="170"/>
        <end position="241"/>
    </location>
</feature>
<comment type="caution">
    <text evidence="6">Lacks conserved residue(s) required for the propagation of feature annotation.</text>
</comment>
<dbReference type="EMBL" id="JACJJL010000036">
    <property type="protein sequence ID" value="MBM6662954.1"/>
    <property type="molecule type" value="Genomic_DNA"/>
</dbReference>
<dbReference type="Proteomes" id="UP000764045">
    <property type="component" value="Unassembled WGS sequence"/>
</dbReference>
<feature type="binding site" evidence="6">
    <location>
        <position position="192"/>
    </location>
    <ligand>
        <name>NAD(+)</name>
        <dbReference type="ChEBI" id="CHEBI:57540"/>
    </ligand>
</feature>
<comment type="miscellaneous">
    <text evidence="6">The iminoaspartate product is unstable in aqueous solution and can decompose to oxaloacetate and ammonia.</text>
</comment>
<comment type="function">
    <text evidence="6">Specifically catalyzes the NAD or NADP-dependent dehydrogenation of L-aspartate to iminoaspartate.</text>
</comment>
<accession>A0A938WRC5</accession>
<dbReference type="InterPro" id="IPR020626">
    <property type="entry name" value="Asp_DH_prok"/>
</dbReference>
<dbReference type="AlphaFoldDB" id="A0A938WRC5"/>
<keyword evidence="2 6" id="KW-0662">Pyridine nucleotide biosynthesis</keyword>
<evidence type="ECO:0000259" key="7">
    <source>
        <dbReference type="Pfam" id="PF01958"/>
    </source>
</evidence>
<dbReference type="Gene3D" id="3.30.360.10">
    <property type="entry name" value="Dihydrodipicolinate Reductase, domain 2"/>
    <property type="match status" value="1"/>
</dbReference>
<keyword evidence="4 6" id="KW-0560">Oxidoreductase</keyword>
<evidence type="ECO:0000313" key="10">
    <source>
        <dbReference type="Proteomes" id="UP000764045"/>
    </source>
</evidence>
<name>A0A938WRC5_9BACT</name>